<evidence type="ECO:0000313" key="4">
    <source>
        <dbReference type="Proteomes" id="UP000066624"/>
    </source>
</evidence>
<dbReference type="KEGG" id="wma:WM2015_2737"/>
<evidence type="ECO:0000313" key="3">
    <source>
        <dbReference type="EMBL" id="AKS43095.1"/>
    </source>
</evidence>
<dbReference type="EMBL" id="CP012154">
    <property type="protein sequence ID" value="AKS43095.1"/>
    <property type="molecule type" value="Genomic_DNA"/>
</dbReference>
<dbReference type="HAMAP" id="MF_01584">
    <property type="entry name" value="UPF0502"/>
    <property type="match status" value="1"/>
</dbReference>
<dbReference type="Proteomes" id="UP000066624">
    <property type="component" value="Chromosome"/>
</dbReference>
<sequence>MSDETFGQAEAGQGQADQALPLDPPLSAEEARVLGCLIEKESTTPETYPLTQNACMTACNQKTSRHPVMKLDPGRVGQALRKLEQRELVRSDFGARATRYRHRVDSALELTPGQRALIGLLLLRGPQTLSELYTRSERMHRFDDLDDVAYNLERLASRDAPMVVRLPRAAGQREDRYAHRLCGEPEMPPPAAMAPAAPATPADADLVERVAELERRLAAIEARLDED</sequence>
<dbReference type="InterPro" id="IPR036390">
    <property type="entry name" value="WH_DNA-bd_sf"/>
</dbReference>
<dbReference type="InterPro" id="IPR036388">
    <property type="entry name" value="WH-like_DNA-bd_sf"/>
</dbReference>
<dbReference type="PANTHER" id="PTHR38768">
    <property type="entry name" value="UPF0502 PROTEIN YCEH"/>
    <property type="match status" value="1"/>
</dbReference>
<feature type="compositionally biased region" description="Low complexity" evidence="2">
    <location>
        <begin position="7"/>
        <end position="19"/>
    </location>
</feature>
<proteinExistence type="inferred from homology"/>
<evidence type="ECO:0000256" key="1">
    <source>
        <dbReference type="HAMAP-Rule" id="MF_01584"/>
    </source>
</evidence>
<dbReference type="Gene3D" id="1.10.10.10">
    <property type="entry name" value="Winged helix-like DNA-binding domain superfamily/Winged helix DNA-binding domain"/>
    <property type="match status" value="2"/>
</dbReference>
<dbReference type="AlphaFoldDB" id="A0A0K0XZK0"/>
<dbReference type="PATRIC" id="fig|1579979.3.peg.2797"/>
<name>A0A0K0XZK0_9GAMM</name>
<dbReference type="OrthoDB" id="9784785at2"/>
<feature type="region of interest" description="Disordered" evidence="2">
    <location>
        <begin position="1"/>
        <end position="22"/>
    </location>
</feature>
<dbReference type="Pfam" id="PF04337">
    <property type="entry name" value="DUF480"/>
    <property type="match status" value="1"/>
</dbReference>
<gene>
    <name evidence="3" type="ORF">WM2015_2737</name>
</gene>
<dbReference type="STRING" id="1579979.WM2015_2737"/>
<dbReference type="SUPFAM" id="SSF46785">
    <property type="entry name" value="Winged helix' DNA-binding domain"/>
    <property type="match status" value="2"/>
</dbReference>
<keyword evidence="4" id="KW-1185">Reference proteome</keyword>
<dbReference type="InterPro" id="IPR007432">
    <property type="entry name" value="DUF480"/>
</dbReference>
<reference evidence="3 4" key="1">
    <citation type="submission" date="2015-07" db="EMBL/GenBank/DDBJ databases">
        <authorList>
            <person name="Noorani M."/>
        </authorList>
    </citation>
    <scope>NUCLEOTIDE SEQUENCE [LARGE SCALE GENOMIC DNA]</scope>
    <source>
        <strain evidence="3 4">KCTC 42284</strain>
    </source>
</reference>
<protein>
    <submittedName>
        <fullName evidence="3">Uncharacterized protein</fullName>
    </submittedName>
</protein>
<dbReference type="RefSeq" id="WP_082169776.1">
    <property type="nucleotide sequence ID" value="NZ_CP012154.1"/>
</dbReference>
<comment type="similarity">
    <text evidence="1">Belongs to the UPF0502 family.</text>
</comment>
<accession>A0A0K0XZK0</accession>
<evidence type="ECO:0000256" key="2">
    <source>
        <dbReference type="SAM" id="MobiDB-lite"/>
    </source>
</evidence>
<dbReference type="PANTHER" id="PTHR38768:SF1">
    <property type="entry name" value="UPF0502 PROTEIN YCEH"/>
    <property type="match status" value="1"/>
</dbReference>
<organism evidence="3 4">
    <name type="scientific">Wenzhouxiangella marina</name>
    <dbReference type="NCBI Taxonomy" id="1579979"/>
    <lineage>
        <taxon>Bacteria</taxon>
        <taxon>Pseudomonadati</taxon>
        <taxon>Pseudomonadota</taxon>
        <taxon>Gammaproteobacteria</taxon>
        <taxon>Chromatiales</taxon>
        <taxon>Wenzhouxiangellaceae</taxon>
        <taxon>Wenzhouxiangella</taxon>
    </lineage>
</organism>